<feature type="transmembrane region" description="Helical" evidence="8">
    <location>
        <begin position="325"/>
        <end position="345"/>
    </location>
</feature>
<comment type="similarity">
    <text evidence="2">Belongs to the binding-protein-dependent transport system permease family. FecCD subfamily.</text>
</comment>
<feature type="transmembrane region" description="Helical" evidence="8">
    <location>
        <begin position="219"/>
        <end position="237"/>
    </location>
</feature>
<dbReference type="AlphaFoldDB" id="A0A4V6ICC4"/>
<dbReference type="InterPro" id="IPR000522">
    <property type="entry name" value="ABC_transptr_permease_BtuC"/>
</dbReference>
<dbReference type="GO" id="GO:0033214">
    <property type="term" value="P:siderophore-iron import into cell"/>
    <property type="evidence" value="ECO:0007669"/>
    <property type="project" value="TreeGrafter"/>
</dbReference>
<evidence type="ECO:0000256" key="8">
    <source>
        <dbReference type="SAM" id="Phobius"/>
    </source>
</evidence>
<keyword evidence="3" id="KW-0813">Transport</keyword>
<dbReference type="Gene3D" id="1.10.3470.10">
    <property type="entry name" value="ABC transporter involved in vitamin B12 uptake, BtuC"/>
    <property type="match status" value="1"/>
</dbReference>
<feature type="transmembrane region" description="Helical" evidence="8">
    <location>
        <begin position="140"/>
        <end position="159"/>
    </location>
</feature>
<feature type="transmembrane region" description="Helical" evidence="8">
    <location>
        <begin position="84"/>
        <end position="102"/>
    </location>
</feature>
<dbReference type="GO" id="GO:0022857">
    <property type="term" value="F:transmembrane transporter activity"/>
    <property type="evidence" value="ECO:0007669"/>
    <property type="project" value="InterPro"/>
</dbReference>
<evidence type="ECO:0000256" key="4">
    <source>
        <dbReference type="ARBA" id="ARBA00022475"/>
    </source>
</evidence>
<feature type="transmembrane region" description="Helical" evidence="8">
    <location>
        <begin position="257"/>
        <end position="284"/>
    </location>
</feature>
<dbReference type="PANTHER" id="PTHR30472:SF24">
    <property type="entry name" value="FERRIC ENTEROBACTIN TRANSPORT SYSTEM PERMEASE PROTEIN FEPG"/>
    <property type="match status" value="1"/>
</dbReference>
<dbReference type="GO" id="GO:0005886">
    <property type="term" value="C:plasma membrane"/>
    <property type="evidence" value="ECO:0007669"/>
    <property type="project" value="UniProtKB-SubCell"/>
</dbReference>
<keyword evidence="6 8" id="KW-1133">Transmembrane helix</keyword>
<proteinExistence type="inferred from homology"/>
<dbReference type="EMBL" id="LR215973">
    <property type="protein sequence ID" value="VFA99043.1"/>
    <property type="molecule type" value="Genomic_DNA"/>
</dbReference>
<evidence type="ECO:0000313" key="9">
    <source>
        <dbReference type="EMBL" id="VFA99043.1"/>
    </source>
</evidence>
<dbReference type="RefSeq" id="WP_130917412.1">
    <property type="nucleotide sequence ID" value="NZ_LR215973.1"/>
</dbReference>
<comment type="subcellular location">
    <subcellularLocation>
        <location evidence="1">Cell membrane</location>
        <topology evidence="1">Multi-pass membrane protein</topology>
    </subcellularLocation>
</comment>
<keyword evidence="5 8" id="KW-0812">Transmembrane</keyword>
<gene>
    <name evidence="9" type="primary">fepG_2</name>
    <name evidence="9" type="ORF">NCTC10797_02822</name>
</gene>
<protein>
    <submittedName>
        <fullName evidence="9">Ferric enterobactin transport system permease protein fepG</fullName>
    </submittedName>
</protein>
<dbReference type="Proteomes" id="UP000290439">
    <property type="component" value="Chromosome"/>
</dbReference>
<sequence>MSARIDFGRATVRVRARAAGFTAMIGVRTVIVCLALVALALLIAVLALGSGDAPIPPDRVLRAIFVGDQRFDRLVVWEWRFPRVLLALVLGAALGVSGAILQSVTRNPLGSPDIVGFGTGAYTGALIVMLVLGGGEFRTAAGALVGGLAAAVAIQLLALRHNVSGFRLILVGIGVSAMLASINAWLVLRADLLSAMGAAAWGMGSLSGLTWAQVMPAMALLTVSSLAVISLAARLRMLELGDDLASAVGIPVRRTRLQLIFLSVALTAVATAVTGPIAFIALAAPQLARRLARTPSTALVPAAAMGALLLITSDWLAQRLFAPTTLPVGVVTVSIGGLYLAYVLVAEAKRS</sequence>
<evidence type="ECO:0000256" key="2">
    <source>
        <dbReference type="ARBA" id="ARBA00007935"/>
    </source>
</evidence>
<evidence type="ECO:0000256" key="5">
    <source>
        <dbReference type="ARBA" id="ARBA00022692"/>
    </source>
</evidence>
<dbReference type="InterPro" id="IPR037294">
    <property type="entry name" value="ABC_BtuC-like"/>
</dbReference>
<evidence type="ECO:0000313" key="10">
    <source>
        <dbReference type="Proteomes" id="UP000290439"/>
    </source>
</evidence>
<name>A0A4V6ICC4_9NOCA</name>
<feature type="transmembrane region" description="Helical" evidence="8">
    <location>
        <begin position="21"/>
        <end position="48"/>
    </location>
</feature>
<evidence type="ECO:0000256" key="7">
    <source>
        <dbReference type="ARBA" id="ARBA00023136"/>
    </source>
</evidence>
<feature type="transmembrane region" description="Helical" evidence="8">
    <location>
        <begin position="114"/>
        <end position="134"/>
    </location>
</feature>
<evidence type="ECO:0000256" key="3">
    <source>
        <dbReference type="ARBA" id="ARBA00022448"/>
    </source>
</evidence>
<dbReference type="PANTHER" id="PTHR30472">
    <property type="entry name" value="FERRIC ENTEROBACTIN TRANSPORT SYSTEM PERMEASE PROTEIN"/>
    <property type="match status" value="1"/>
</dbReference>
<keyword evidence="7 8" id="KW-0472">Membrane</keyword>
<evidence type="ECO:0000256" key="1">
    <source>
        <dbReference type="ARBA" id="ARBA00004651"/>
    </source>
</evidence>
<dbReference type="Pfam" id="PF01032">
    <property type="entry name" value="FecCD"/>
    <property type="match status" value="1"/>
</dbReference>
<keyword evidence="4" id="KW-1003">Cell membrane</keyword>
<evidence type="ECO:0000256" key="6">
    <source>
        <dbReference type="ARBA" id="ARBA00022989"/>
    </source>
</evidence>
<dbReference type="SUPFAM" id="SSF81345">
    <property type="entry name" value="ABC transporter involved in vitamin B12 uptake, BtuC"/>
    <property type="match status" value="1"/>
</dbReference>
<organism evidence="9 10">
    <name type="scientific">Nocardia cyriacigeorgica</name>
    <dbReference type="NCBI Taxonomy" id="135487"/>
    <lineage>
        <taxon>Bacteria</taxon>
        <taxon>Bacillati</taxon>
        <taxon>Actinomycetota</taxon>
        <taxon>Actinomycetes</taxon>
        <taxon>Mycobacteriales</taxon>
        <taxon>Nocardiaceae</taxon>
        <taxon>Nocardia</taxon>
    </lineage>
</organism>
<reference evidence="9 10" key="1">
    <citation type="submission" date="2019-02" db="EMBL/GenBank/DDBJ databases">
        <authorList>
            <consortium name="Pathogen Informatics"/>
        </authorList>
    </citation>
    <scope>NUCLEOTIDE SEQUENCE [LARGE SCALE GENOMIC DNA]</scope>
    <source>
        <strain evidence="9 10">3012STDY6756504</strain>
    </source>
</reference>
<dbReference type="CDD" id="cd06550">
    <property type="entry name" value="TM_ABC_iron-siderophores_like"/>
    <property type="match status" value="1"/>
</dbReference>
<feature type="transmembrane region" description="Helical" evidence="8">
    <location>
        <begin position="166"/>
        <end position="186"/>
    </location>
</feature>
<accession>A0A4V6ICC4</accession>